<keyword evidence="2" id="KW-1185">Reference proteome</keyword>
<organism evidence="1 2">
    <name type="scientific">Peronosclerospora sorghi</name>
    <dbReference type="NCBI Taxonomy" id="230839"/>
    <lineage>
        <taxon>Eukaryota</taxon>
        <taxon>Sar</taxon>
        <taxon>Stramenopiles</taxon>
        <taxon>Oomycota</taxon>
        <taxon>Peronosporomycetes</taxon>
        <taxon>Peronosporales</taxon>
        <taxon>Peronosporaceae</taxon>
        <taxon>Peronosclerospora</taxon>
    </lineage>
</organism>
<dbReference type="EMBL" id="CM047592">
    <property type="protein sequence ID" value="KAI9917536.1"/>
    <property type="molecule type" value="Genomic_DNA"/>
</dbReference>
<evidence type="ECO:0000313" key="1">
    <source>
        <dbReference type="EMBL" id="KAI9917536.1"/>
    </source>
</evidence>
<reference evidence="1 2" key="1">
    <citation type="journal article" date="2022" name="bioRxiv">
        <title>The genome of the oomycete Peronosclerospora sorghi, a cosmopolitan pathogen of maize and sorghum, is inflated with dispersed pseudogenes.</title>
        <authorList>
            <person name="Fletcher K."/>
            <person name="Martin F."/>
            <person name="Isakeit T."/>
            <person name="Cavanaugh K."/>
            <person name="Magill C."/>
            <person name="Michelmore R."/>
        </authorList>
    </citation>
    <scope>NUCLEOTIDE SEQUENCE [LARGE SCALE GENOMIC DNA]</scope>
    <source>
        <strain evidence="1">P6</strain>
    </source>
</reference>
<sequence>MTDPWCLCNEGDADLTLCGCGSSRDDEAELAAALLVVTVGHLLHGAALLRLLEAHMAARERYYLTSSVLPLPFESAWAQLDRHGTDAHFIHMIGIPRRAFERLLAAFSPDYAIGSGEGRPGRPTRLAGYRSALAVTLQFYASNSDTKHMCPTFGYPPATLLRMLRRAEEALEVALSTLSDAEIRWPTEREQLRWESWIAERESIVQRKFGFIDGKNFRV</sequence>
<accession>A0ACC0WHL2</accession>
<comment type="caution">
    <text evidence="1">The sequence shown here is derived from an EMBL/GenBank/DDBJ whole genome shotgun (WGS) entry which is preliminary data.</text>
</comment>
<name>A0ACC0WHL2_9STRA</name>
<gene>
    <name evidence="1" type="ORF">PsorP6_013295</name>
</gene>
<evidence type="ECO:0000313" key="2">
    <source>
        <dbReference type="Proteomes" id="UP001163321"/>
    </source>
</evidence>
<protein>
    <submittedName>
        <fullName evidence="1">Uncharacterized protein</fullName>
    </submittedName>
</protein>
<dbReference type="Proteomes" id="UP001163321">
    <property type="component" value="Chromosome 13"/>
</dbReference>
<proteinExistence type="predicted"/>